<organism evidence="2 3">
    <name type="scientific">Hortaea werneckii</name>
    <name type="common">Black yeast</name>
    <name type="synonym">Cladosporium werneckii</name>
    <dbReference type="NCBI Taxonomy" id="91943"/>
    <lineage>
        <taxon>Eukaryota</taxon>
        <taxon>Fungi</taxon>
        <taxon>Dikarya</taxon>
        <taxon>Ascomycota</taxon>
        <taxon>Pezizomycotina</taxon>
        <taxon>Dothideomycetes</taxon>
        <taxon>Dothideomycetidae</taxon>
        <taxon>Mycosphaerellales</taxon>
        <taxon>Teratosphaeriaceae</taxon>
        <taxon>Hortaea</taxon>
    </lineage>
</organism>
<feature type="region of interest" description="Disordered" evidence="1">
    <location>
        <begin position="208"/>
        <end position="247"/>
    </location>
</feature>
<accession>A0A3M7I5E8</accession>
<feature type="compositionally biased region" description="Basic and acidic residues" evidence="1">
    <location>
        <begin position="660"/>
        <end position="674"/>
    </location>
</feature>
<feature type="compositionally biased region" description="Basic and acidic residues" evidence="1">
    <location>
        <begin position="499"/>
        <end position="514"/>
    </location>
</feature>
<feature type="compositionally biased region" description="Basic and acidic residues" evidence="1">
    <location>
        <begin position="746"/>
        <end position="763"/>
    </location>
</feature>
<name>A0A3M7I5E8_HORWE</name>
<dbReference type="EMBL" id="QWIT01000770">
    <property type="protein sequence ID" value="RMZ20658.1"/>
    <property type="molecule type" value="Genomic_DNA"/>
</dbReference>
<sequence>MKRLIAGHNISAAAFSDRNTAVPVHACVDPALLVPVADDQEAGMDLGKVIDGGDINLRRSAPTDSPLRESTRPASTRPSHNASIPPVHSHHGLPPVHSSPDVWAGAIARMQTQISYNTSMLEANRRHASDLEQAVGLLRADMNGIVNALNATRAELQARPLHQDNARHDTGDLEVLAAQVATIGNKASEVDGLKMQIDLLKNRLRRFEDYGSPPSSHQNPRSPSARRDQYQSDAAAQQPPAPQPHHQLPSLRAATMMSPSMERTPTMPVPPTLASQSSSGFLAPDARSNEPTPSQHNATSFRPGEPLPPPSAMSGWRPAESHPPSGLPPPPPPAQAQSFRAYTNEPEPEGKGWAAVNASQVAKRPVDEMTRSPLEHSASAPGSPKRPKLAPIMPRSHYSEEGYAGPPSNIQPPEALAGREGGLYARPRAPSDPPQPQVHGHPGPTASTSGAFRFINTQQPHPQEPWRSESVVTQPSGRGRGGRRGRGRGRGGRGGAQLQHHDSEEYSTATHDEQGSPMGQHDPRGYYDPHHAHSTALPGVVPGSDRAYLPATPEQSQEGIPVHVEIANSGSGKRSRTKPIRNAEGILIRKDGRPDMRSVSSANNLRKVHAKKEAERAELGGRTPTSARSLAPAQSASMSEEEEDQGRLGTPASGDSPSHSGERTVHEGRDEADSKAFLSGVEAADEDNGTSESLPRRDGPASAEEVDSKAQAAQEIAAARDADHPMVPEEEQPASAPGHETSNAEAEDRKEETTASSHPEPHQQTETTGTAKIGLDSHAPTPRELDESSSHTATVAEQTATVSASAAAA</sequence>
<feature type="compositionally biased region" description="Polar residues" evidence="1">
    <location>
        <begin position="445"/>
        <end position="461"/>
    </location>
</feature>
<feature type="compositionally biased region" description="Polar residues" evidence="1">
    <location>
        <begin position="213"/>
        <end position="222"/>
    </location>
</feature>
<feature type="compositionally biased region" description="Basic and acidic residues" evidence="1">
    <location>
        <begin position="587"/>
        <end position="596"/>
    </location>
</feature>
<dbReference type="OrthoDB" id="5396360at2759"/>
<evidence type="ECO:0000313" key="2">
    <source>
        <dbReference type="EMBL" id="RMZ20658.1"/>
    </source>
</evidence>
<protein>
    <submittedName>
        <fullName evidence="2">Uncharacterized protein</fullName>
    </submittedName>
</protein>
<evidence type="ECO:0000313" key="3">
    <source>
        <dbReference type="Proteomes" id="UP000281677"/>
    </source>
</evidence>
<feature type="compositionally biased region" description="Basic and acidic residues" evidence="1">
    <location>
        <begin position="718"/>
        <end position="727"/>
    </location>
</feature>
<gene>
    <name evidence="2" type="ORF">D0859_15334</name>
</gene>
<feature type="compositionally biased region" description="Polar residues" evidence="1">
    <location>
        <begin position="623"/>
        <end position="638"/>
    </location>
</feature>
<feature type="compositionally biased region" description="Pro residues" evidence="1">
    <location>
        <begin position="325"/>
        <end position="334"/>
    </location>
</feature>
<evidence type="ECO:0000256" key="1">
    <source>
        <dbReference type="SAM" id="MobiDB-lite"/>
    </source>
</evidence>
<dbReference type="Proteomes" id="UP000281677">
    <property type="component" value="Unassembled WGS sequence"/>
</dbReference>
<feature type="region of interest" description="Disordered" evidence="1">
    <location>
        <begin position="52"/>
        <end position="97"/>
    </location>
</feature>
<feature type="compositionally biased region" description="Basic residues" evidence="1">
    <location>
        <begin position="480"/>
        <end position="491"/>
    </location>
</feature>
<feature type="compositionally biased region" description="Polar residues" evidence="1">
    <location>
        <begin position="289"/>
        <end position="300"/>
    </location>
</feature>
<feature type="compositionally biased region" description="Basic and acidic residues" evidence="1">
    <location>
        <begin position="521"/>
        <end position="531"/>
    </location>
</feature>
<comment type="caution">
    <text evidence="2">The sequence shown here is derived from an EMBL/GenBank/DDBJ whole genome shotgun (WGS) entry which is preliminary data.</text>
</comment>
<dbReference type="AlphaFoldDB" id="A0A3M7I5E8"/>
<reference evidence="2 3" key="1">
    <citation type="journal article" date="2018" name="BMC Genomics">
        <title>Genomic evidence for intraspecific hybridization in a clonal and extremely halotolerant yeast.</title>
        <authorList>
            <person name="Gostincar C."/>
            <person name="Stajich J.E."/>
            <person name="Zupancic J."/>
            <person name="Zalar P."/>
            <person name="Gunde-Cimerman N."/>
        </authorList>
    </citation>
    <scope>NUCLEOTIDE SEQUENCE [LARGE SCALE GENOMIC DNA]</scope>
    <source>
        <strain evidence="2 3">EXF-120</strain>
    </source>
</reference>
<proteinExistence type="predicted"/>
<dbReference type="VEuPathDB" id="FungiDB:BTJ68_10256"/>
<feature type="compositionally biased region" description="Low complexity" evidence="1">
    <location>
        <begin position="792"/>
        <end position="809"/>
    </location>
</feature>
<feature type="region of interest" description="Disordered" evidence="1">
    <location>
        <begin position="259"/>
        <end position="809"/>
    </location>
</feature>
<feature type="compositionally biased region" description="Polar residues" evidence="1">
    <location>
        <begin position="72"/>
        <end position="82"/>
    </location>
</feature>
<feature type="compositionally biased region" description="Basic and acidic residues" evidence="1">
    <location>
        <begin position="364"/>
        <end position="374"/>
    </location>
</feature>